<evidence type="ECO:0000313" key="2">
    <source>
        <dbReference type="EMBL" id="EZG43434.1"/>
    </source>
</evidence>
<evidence type="ECO:0000256" key="1">
    <source>
        <dbReference type="SAM" id="MobiDB-lite"/>
    </source>
</evidence>
<dbReference type="VEuPathDB" id="CryptoDB:GNI_172250"/>
<comment type="caution">
    <text evidence="2">The sequence shown here is derived from an EMBL/GenBank/DDBJ whole genome shotgun (WGS) entry which is preliminary data.</text>
</comment>
<protein>
    <submittedName>
        <fullName evidence="2">Uncharacterized protein</fullName>
    </submittedName>
</protein>
<dbReference type="RefSeq" id="XP_011133335.1">
    <property type="nucleotide sequence ID" value="XM_011135033.1"/>
</dbReference>
<keyword evidence="3" id="KW-1185">Reference proteome</keyword>
<reference evidence="2" key="1">
    <citation type="submission" date="2013-12" db="EMBL/GenBank/DDBJ databases">
        <authorList>
            <person name="Omoto C.K."/>
            <person name="Sibley D."/>
            <person name="Venepally P."/>
            <person name="Hadjithomas M."/>
            <person name="Karamycheva S."/>
            <person name="Brunk B."/>
            <person name="Roos D."/>
            <person name="Caler E."/>
            <person name="Lorenzi H."/>
        </authorList>
    </citation>
    <scope>NUCLEOTIDE SEQUENCE</scope>
</reference>
<feature type="non-terminal residue" evidence="2">
    <location>
        <position position="1"/>
    </location>
</feature>
<feature type="compositionally biased region" description="Polar residues" evidence="1">
    <location>
        <begin position="37"/>
        <end position="46"/>
    </location>
</feature>
<gene>
    <name evidence="2" type="ORF">GNI_172250</name>
</gene>
<evidence type="ECO:0000313" key="3">
    <source>
        <dbReference type="Proteomes" id="UP000019763"/>
    </source>
</evidence>
<dbReference type="AlphaFoldDB" id="A0A023AXS8"/>
<dbReference type="Proteomes" id="UP000019763">
    <property type="component" value="Unassembled WGS sequence"/>
</dbReference>
<dbReference type="GeneID" id="22915878"/>
<organism evidence="2 3">
    <name type="scientific">Gregarina niphandrodes</name>
    <name type="common">Septate eugregarine</name>
    <dbReference type="NCBI Taxonomy" id="110365"/>
    <lineage>
        <taxon>Eukaryota</taxon>
        <taxon>Sar</taxon>
        <taxon>Alveolata</taxon>
        <taxon>Apicomplexa</taxon>
        <taxon>Conoidasida</taxon>
        <taxon>Gregarinasina</taxon>
        <taxon>Eugregarinorida</taxon>
        <taxon>Gregarinidae</taxon>
        <taxon>Gregarina</taxon>
    </lineage>
</organism>
<proteinExistence type="predicted"/>
<feature type="compositionally biased region" description="Low complexity" evidence="1">
    <location>
        <begin position="25"/>
        <end position="36"/>
    </location>
</feature>
<dbReference type="EMBL" id="AFNH02001292">
    <property type="protein sequence ID" value="EZG43434.1"/>
    <property type="molecule type" value="Genomic_DNA"/>
</dbReference>
<feature type="non-terminal residue" evidence="2">
    <location>
        <position position="78"/>
    </location>
</feature>
<sequence length="78" mass="8147">HSPTNRRVNETTLALALYSSWNAASSSVDRVTSSSAGKPTTRSGSSLRYPKPVCTNALATVQAPIEDPKVSTTSTGLP</sequence>
<name>A0A023AXS8_GRENI</name>
<feature type="region of interest" description="Disordered" evidence="1">
    <location>
        <begin position="25"/>
        <end position="51"/>
    </location>
</feature>
<accession>A0A023AXS8</accession>